<dbReference type="RefSeq" id="WP_185671741.1">
    <property type="nucleotide sequence ID" value="NZ_JACJVP010000042.1"/>
</dbReference>
<dbReference type="Pfam" id="PF00395">
    <property type="entry name" value="SLH"/>
    <property type="match status" value="2"/>
</dbReference>
<reference evidence="3 4" key="1">
    <citation type="submission" date="2020-08" db="EMBL/GenBank/DDBJ databases">
        <title>Cohnella phylogeny.</title>
        <authorList>
            <person name="Dunlap C."/>
        </authorList>
    </citation>
    <scope>NUCLEOTIDE SEQUENCE [LARGE SCALE GENOMIC DNA]</scope>
    <source>
        <strain evidence="3 4">DSM 28246</strain>
    </source>
</reference>
<dbReference type="Proteomes" id="UP000547209">
    <property type="component" value="Unassembled WGS sequence"/>
</dbReference>
<dbReference type="InterPro" id="IPR001119">
    <property type="entry name" value="SLH_dom"/>
</dbReference>
<accession>A0A7X0VH85</accession>
<keyword evidence="4" id="KW-1185">Reference proteome</keyword>
<dbReference type="AlphaFoldDB" id="A0A7X0VH85"/>
<comment type="caution">
    <text evidence="3">The sequence shown here is derived from an EMBL/GenBank/DDBJ whole genome shotgun (WGS) entry which is preliminary data.</text>
</comment>
<keyword evidence="1" id="KW-0732">Signal</keyword>
<feature type="domain" description="SLH" evidence="2">
    <location>
        <begin position="111"/>
        <end position="174"/>
    </location>
</feature>
<evidence type="ECO:0000313" key="3">
    <source>
        <dbReference type="EMBL" id="MBB6673882.1"/>
    </source>
</evidence>
<evidence type="ECO:0000313" key="4">
    <source>
        <dbReference type="Proteomes" id="UP000547209"/>
    </source>
</evidence>
<name>A0A7X0VH85_9BACL</name>
<protein>
    <submittedName>
        <fullName evidence="3">S-layer homology domain-containing protein</fullName>
    </submittedName>
</protein>
<dbReference type="EMBL" id="JACJVP010000042">
    <property type="protein sequence ID" value="MBB6673882.1"/>
    <property type="molecule type" value="Genomic_DNA"/>
</dbReference>
<sequence length="249" mass="25204">MLTAIAAASLLASPLSARAEGGDGAAPYLAPAPPASLPDAAGAGAAGAAADPEQAVASASAWAQPELLQAIRAGIATDASLDLFAQPISRERFAGLAVRLYEALGGAPSDPPASPEAGPFADTNSPEVLRAYRLGIVSGITTDAFAPNAAITREELAVMLLRAVKAARPDAAVGNREPVPAFADEDEIGAWAKDALRFAVRLGVLKGVGDNRFDPQGFTTHEQAIAAAYRTFAALRDATGAAASDEAPH</sequence>
<organism evidence="3 4">
    <name type="scientific">Cohnella nanjingensis</name>
    <dbReference type="NCBI Taxonomy" id="1387779"/>
    <lineage>
        <taxon>Bacteria</taxon>
        <taxon>Bacillati</taxon>
        <taxon>Bacillota</taxon>
        <taxon>Bacilli</taxon>
        <taxon>Bacillales</taxon>
        <taxon>Paenibacillaceae</taxon>
        <taxon>Cohnella</taxon>
    </lineage>
</organism>
<feature type="chain" id="PRO_5031374073" evidence="1">
    <location>
        <begin position="20"/>
        <end position="249"/>
    </location>
</feature>
<dbReference type="PROSITE" id="PS51272">
    <property type="entry name" value="SLH"/>
    <property type="match status" value="2"/>
</dbReference>
<gene>
    <name evidence="3" type="ORF">H7C19_24670</name>
</gene>
<evidence type="ECO:0000259" key="2">
    <source>
        <dbReference type="PROSITE" id="PS51272"/>
    </source>
</evidence>
<feature type="domain" description="SLH" evidence="2">
    <location>
        <begin position="179"/>
        <end position="242"/>
    </location>
</feature>
<feature type="signal peptide" evidence="1">
    <location>
        <begin position="1"/>
        <end position="19"/>
    </location>
</feature>
<proteinExistence type="predicted"/>
<evidence type="ECO:0000256" key="1">
    <source>
        <dbReference type="SAM" id="SignalP"/>
    </source>
</evidence>